<feature type="compositionally biased region" description="Basic and acidic residues" evidence="1">
    <location>
        <begin position="71"/>
        <end position="81"/>
    </location>
</feature>
<feature type="compositionally biased region" description="Basic and acidic residues" evidence="1">
    <location>
        <begin position="1"/>
        <end position="13"/>
    </location>
</feature>
<feature type="compositionally biased region" description="Basic and acidic residues" evidence="1">
    <location>
        <begin position="123"/>
        <end position="161"/>
    </location>
</feature>
<dbReference type="EMBL" id="BSYO01000004">
    <property type="protein sequence ID" value="GMH03271.1"/>
    <property type="molecule type" value="Genomic_DNA"/>
</dbReference>
<organism evidence="2 3">
    <name type="scientific">Nepenthes gracilis</name>
    <name type="common">Slender pitcher plant</name>
    <dbReference type="NCBI Taxonomy" id="150966"/>
    <lineage>
        <taxon>Eukaryota</taxon>
        <taxon>Viridiplantae</taxon>
        <taxon>Streptophyta</taxon>
        <taxon>Embryophyta</taxon>
        <taxon>Tracheophyta</taxon>
        <taxon>Spermatophyta</taxon>
        <taxon>Magnoliopsida</taxon>
        <taxon>eudicotyledons</taxon>
        <taxon>Gunneridae</taxon>
        <taxon>Pentapetalae</taxon>
        <taxon>Caryophyllales</taxon>
        <taxon>Nepenthaceae</taxon>
        <taxon>Nepenthes</taxon>
    </lineage>
</organism>
<feature type="region of interest" description="Disordered" evidence="1">
    <location>
        <begin position="200"/>
        <end position="275"/>
    </location>
</feature>
<gene>
    <name evidence="2" type="ORF">Nepgr_005110</name>
</gene>
<sequence>MPSEDAKPVKEKEEENEDEEDGKSLGSIILNRDKTKKKPSNTSSKRAKVKEEEDSHENKSSGTSSKPAKVKKQEDSPEKKPSCNSSKPAKVKKEEDRGFDCDDDKPISKKSVTKDDKKKKKINKEEKTKVKVEAEDINTKKRVRKVYDLPGQKRDPPEERDPLRIFYETLYKQVPHSEMAAIWMMESGLLSVEESKKVYENKQKRNHLQGPRSPAKTVTKAEKSTQSVSVKKKVLLSSNSVSNKKKKITESTAELKKQKKRRKDESTDEDSNDEFIVSRKVVKRQKTV</sequence>
<dbReference type="PANTHER" id="PTHR33828">
    <property type="entry name" value="OS05G0596200 PROTEIN"/>
    <property type="match status" value="1"/>
</dbReference>
<accession>A0AAD3XG83</accession>
<proteinExistence type="predicted"/>
<reference evidence="2" key="1">
    <citation type="submission" date="2023-05" db="EMBL/GenBank/DDBJ databases">
        <title>Nepenthes gracilis genome sequencing.</title>
        <authorList>
            <person name="Fukushima K."/>
        </authorList>
    </citation>
    <scope>NUCLEOTIDE SEQUENCE</scope>
    <source>
        <strain evidence="2">SING2019-196</strain>
    </source>
</reference>
<evidence type="ECO:0000313" key="3">
    <source>
        <dbReference type="Proteomes" id="UP001279734"/>
    </source>
</evidence>
<protein>
    <recommendedName>
        <fullName evidence="4">Transcriptional regulator ATRX homolog</fullName>
    </recommendedName>
</protein>
<comment type="caution">
    <text evidence="2">The sequence shown here is derived from an EMBL/GenBank/DDBJ whole genome shotgun (WGS) entry which is preliminary data.</text>
</comment>
<dbReference type="PANTHER" id="PTHR33828:SF2">
    <property type="entry name" value="NUCLEOLIN"/>
    <property type="match status" value="1"/>
</dbReference>
<dbReference type="Proteomes" id="UP001279734">
    <property type="component" value="Unassembled WGS sequence"/>
</dbReference>
<feature type="compositionally biased region" description="Basic and acidic residues" evidence="1">
    <location>
        <begin position="49"/>
        <end position="59"/>
    </location>
</feature>
<name>A0AAD3XG83_NEPGR</name>
<evidence type="ECO:0008006" key="4">
    <source>
        <dbReference type="Google" id="ProtNLM"/>
    </source>
</evidence>
<keyword evidence="3" id="KW-1185">Reference proteome</keyword>
<feature type="region of interest" description="Disordered" evidence="1">
    <location>
        <begin position="1"/>
        <end position="161"/>
    </location>
</feature>
<evidence type="ECO:0000313" key="2">
    <source>
        <dbReference type="EMBL" id="GMH03271.1"/>
    </source>
</evidence>
<evidence type="ECO:0000256" key="1">
    <source>
        <dbReference type="SAM" id="MobiDB-lite"/>
    </source>
</evidence>
<dbReference type="AlphaFoldDB" id="A0AAD3XG83"/>
<feature type="compositionally biased region" description="Basic and acidic residues" evidence="1">
    <location>
        <begin position="91"/>
        <end position="116"/>
    </location>
</feature>